<evidence type="ECO:0000313" key="2">
    <source>
        <dbReference type="Proteomes" id="UP000027601"/>
    </source>
</evidence>
<protein>
    <submittedName>
        <fullName evidence="1">Endo-1,4-beta-xylanase A</fullName>
    </submittedName>
</protein>
<dbReference type="InterPro" id="IPR000801">
    <property type="entry name" value="Esterase-like"/>
</dbReference>
<evidence type="ECO:0000313" key="1">
    <source>
        <dbReference type="EMBL" id="GAK36726.1"/>
    </source>
</evidence>
<dbReference type="STRING" id="1121097.GCA_000428125_02269"/>
<dbReference type="CDD" id="cd11294">
    <property type="entry name" value="E_set_Esterase_like_N"/>
    <property type="match status" value="1"/>
</dbReference>
<keyword evidence="1" id="KW-0326">Glycosidase</keyword>
<dbReference type="InterPro" id="IPR013783">
    <property type="entry name" value="Ig-like_fold"/>
</dbReference>
<dbReference type="AlphaFoldDB" id="A0A069D385"/>
<dbReference type="Proteomes" id="UP000027601">
    <property type="component" value="Unassembled WGS sequence"/>
</dbReference>
<dbReference type="GO" id="GO:0045493">
    <property type="term" value="P:xylan catabolic process"/>
    <property type="evidence" value="ECO:0007669"/>
    <property type="project" value="UniProtKB-KW"/>
</dbReference>
<dbReference type="eggNOG" id="COG2382">
    <property type="taxonomic scope" value="Bacteria"/>
</dbReference>
<dbReference type="EMBL" id="BAJS01000009">
    <property type="protein sequence ID" value="GAK36726.1"/>
    <property type="molecule type" value="Genomic_DNA"/>
</dbReference>
<gene>
    <name evidence="1" type="ORF">JCM15093_1913</name>
</gene>
<keyword evidence="1" id="KW-0119">Carbohydrate metabolism</keyword>
<dbReference type="InterPro" id="IPR014756">
    <property type="entry name" value="Ig_E-set"/>
</dbReference>
<name>A0A069D385_9BACE</name>
<keyword evidence="1" id="KW-0624">Polysaccharide degradation</keyword>
<dbReference type="SUPFAM" id="SSF81296">
    <property type="entry name" value="E set domains"/>
    <property type="match status" value="1"/>
</dbReference>
<keyword evidence="1" id="KW-0378">Hydrolase</keyword>
<dbReference type="Gene3D" id="3.40.50.1820">
    <property type="entry name" value="alpha/beta hydrolase"/>
    <property type="match status" value="1"/>
</dbReference>
<sequence length="349" mass="39246">MLHAQDMSVLTSPVINPNGTITFRIKAPAAQRVEVRGQFMSGTAPLIKGTDGIWSVTLPSPTADIYPYNLIIDGVEVADPGNPHIFPNETFKASLLEIPDPNALYTVNPVPHGKVQYGIYQSHVLNQYRNVLVYTPAEYDQNPTKKYPVFYLISGTTDTEETWFKVGRANTILDNLIARQQAEPMIIVMPYGYMNTGVTPGPSTMAAAEKYVTFAQELTECVMPFVEQNYRTINDRDHRAIAGFSRGGGQAMFTALQHPDKFAWLASYSAYLTPECMDKYFPNLAKDANSFKMLWLGVGTSDFLYQGVIDNLNYFKTKGIQHQQVIREGSHTWMHARFCLAETLKKMFR</sequence>
<reference evidence="1 2" key="1">
    <citation type="journal article" date="2015" name="Microbes Environ.">
        <title>Distribution and evolution of nitrogen fixation genes in the phylum bacteroidetes.</title>
        <authorList>
            <person name="Inoue J."/>
            <person name="Oshima K."/>
            <person name="Suda W."/>
            <person name="Sakamoto M."/>
            <person name="Iino T."/>
            <person name="Noda S."/>
            <person name="Hongoh Y."/>
            <person name="Hattori M."/>
            <person name="Ohkuma M."/>
        </authorList>
    </citation>
    <scope>NUCLEOTIDE SEQUENCE [LARGE SCALE GENOMIC DNA]</scope>
    <source>
        <strain evidence="1 2">JCM 15093</strain>
    </source>
</reference>
<dbReference type="Gene3D" id="2.60.40.10">
    <property type="entry name" value="Immunoglobulins"/>
    <property type="match status" value="1"/>
</dbReference>
<comment type="caution">
    <text evidence="1">The sequence shown here is derived from an EMBL/GenBank/DDBJ whole genome shotgun (WGS) entry which is preliminary data.</text>
</comment>
<dbReference type="Pfam" id="PF00756">
    <property type="entry name" value="Esterase"/>
    <property type="match status" value="1"/>
</dbReference>
<accession>A0A069D385</accession>
<dbReference type="PANTHER" id="PTHR48098">
    <property type="entry name" value="ENTEROCHELIN ESTERASE-RELATED"/>
    <property type="match status" value="1"/>
</dbReference>
<dbReference type="GO" id="GO:0016798">
    <property type="term" value="F:hydrolase activity, acting on glycosyl bonds"/>
    <property type="evidence" value="ECO:0007669"/>
    <property type="project" value="UniProtKB-KW"/>
</dbReference>
<keyword evidence="1" id="KW-0858">Xylan degradation</keyword>
<proteinExistence type="predicted"/>
<organism evidence="1 2">
    <name type="scientific">Bacteroides graminisolvens DSM 19988 = JCM 15093</name>
    <dbReference type="NCBI Taxonomy" id="1121097"/>
    <lineage>
        <taxon>Bacteria</taxon>
        <taxon>Pseudomonadati</taxon>
        <taxon>Bacteroidota</taxon>
        <taxon>Bacteroidia</taxon>
        <taxon>Bacteroidales</taxon>
        <taxon>Bacteroidaceae</taxon>
        <taxon>Bacteroides</taxon>
    </lineage>
</organism>
<keyword evidence="2" id="KW-1185">Reference proteome</keyword>
<dbReference type="InterPro" id="IPR029058">
    <property type="entry name" value="AB_hydrolase_fold"/>
</dbReference>
<dbReference type="InterPro" id="IPR050583">
    <property type="entry name" value="Mycobacterial_A85_antigen"/>
</dbReference>
<dbReference type="SUPFAM" id="SSF53474">
    <property type="entry name" value="alpha/beta-Hydrolases"/>
    <property type="match status" value="1"/>
</dbReference>